<dbReference type="InterPro" id="IPR045076">
    <property type="entry name" value="MutS"/>
</dbReference>
<dbReference type="SMART" id="SM00533">
    <property type="entry name" value="MUTSd"/>
    <property type="match status" value="1"/>
</dbReference>
<comment type="subunit">
    <text evidence="7">Homodimer. Binds to stalled ribosomes, contacting rRNA.</text>
</comment>
<dbReference type="InterPro" id="IPR002625">
    <property type="entry name" value="Smr_dom"/>
</dbReference>
<feature type="domain" description="Smr" evidence="9">
    <location>
        <begin position="719"/>
        <end position="793"/>
    </location>
</feature>
<dbReference type="InterPro" id="IPR000432">
    <property type="entry name" value="DNA_mismatch_repair_MutS_C"/>
</dbReference>
<reference evidence="10" key="1">
    <citation type="submission" date="2009-11" db="EMBL/GenBank/DDBJ databases">
        <title>Microbial diversity profiles of fluids from low-temperature petroleum reservoirs with and without exogenous water perturbation.</title>
        <authorList>
            <person name="Pham V.D."/>
            <person name="Hnatow L.L."/>
            <person name="Zhang S."/>
            <person name="Fallon R.D."/>
            <person name="DeLong E.F."/>
            <person name="Keeler S.J."/>
        </authorList>
    </citation>
    <scope>NUCLEOTIDE SEQUENCE</scope>
</reference>
<evidence type="ECO:0000259" key="9">
    <source>
        <dbReference type="PROSITE" id="PS50828"/>
    </source>
</evidence>
<keyword evidence="5 7" id="KW-0694">RNA-binding</keyword>
<dbReference type="PROSITE" id="PS00486">
    <property type="entry name" value="DNA_MISMATCH_REPAIR_2"/>
    <property type="match status" value="1"/>
</dbReference>
<dbReference type="FunFam" id="3.40.50.300:FF:000830">
    <property type="entry name" value="Endonuclease MutS2"/>
    <property type="match status" value="1"/>
</dbReference>
<dbReference type="Pfam" id="PF20297">
    <property type="entry name" value="MSSS"/>
    <property type="match status" value="1"/>
</dbReference>
<dbReference type="Gene3D" id="3.30.1370.110">
    <property type="match status" value="1"/>
</dbReference>
<accession>G3BMS7</accession>
<evidence type="ECO:0000256" key="5">
    <source>
        <dbReference type="ARBA" id="ARBA00022884"/>
    </source>
</evidence>
<dbReference type="EC" id="3.6.4.-" evidence="7"/>
<dbReference type="InterPro" id="IPR036063">
    <property type="entry name" value="Smr_dom_sf"/>
</dbReference>
<evidence type="ECO:0000256" key="4">
    <source>
        <dbReference type="ARBA" id="ARBA00022840"/>
    </source>
</evidence>
<dbReference type="AlphaFoldDB" id="G3BMS7"/>
<evidence type="ECO:0000256" key="1">
    <source>
        <dbReference type="ARBA" id="ARBA00022730"/>
    </source>
</evidence>
<dbReference type="SUPFAM" id="SSF52540">
    <property type="entry name" value="P-loop containing nucleoside triphosphate hydrolases"/>
    <property type="match status" value="1"/>
</dbReference>
<feature type="coiled-coil region" evidence="8">
    <location>
        <begin position="133"/>
        <end position="178"/>
    </location>
</feature>
<protein>
    <recommendedName>
        <fullName evidence="7">Endonuclease MutS2</fullName>
        <ecNumber evidence="7">3.1.-.-</ecNumber>
    </recommendedName>
    <alternativeName>
        <fullName evidence="7">Ribosome-associated protein quality control-upstream factor</fullName>
        <shortName evidence="7">RQC-upstream factor</shortName>
        <shortName evidence="7">RqcU</shortName>
        <ecNumber evidence="7">3.6.4.-</ecNumber>
    </alternativeName>
</protein>
<evidence type="ECO:0000256" key="2">
    <source>
        <dbReference type="ARBA" id="ARBA00022741"/>
    </source>
</evidence>
<comment type="function">
    <text evidence="7">Acts as a ribosome collision sensor, splitting the ribosome into its 2 subunits. Detects stalled/collided 70S ribosomes which it binds and splits by an ATP-hydrolysis driven conformational change. Acts upstream of the ribosome quality control system (RQC), a ribosome-associated complex that mediates the extraction of incompletely synthesized nascent chains from stalled ribosomes and their subsequent degradation. Probably generates substrates for RQC.</text>
</comment>
<dbReference type="PANTHER" id="PTHR48466">
    <property type="entry name" value="OS10G0509000 PROTEIN-RELATED"/>
    <property type="match status" value="1"/>
</dbReference>
<keyword evidence="6 7" id="KW-0238">DNA-binding</keyword>
<keyword evidence="7" id="KW-0540">Nuclease</keyword>
<dbReference type="CDD" id="cd03280">
    <property type="entry name" value="ABC_MutS2"/>
    <property type="match status" value="1"/>
</dbReference>
<keyword evidence="7" id="KW-0255">Endonuclease</keyword>
<dbReference type="GO" id="GO:0030983">
    <property type="term" value="F:mismatched DNA binding"/>
    <property type="evidence" value="ECO:0007669"/>
    <property type="project" value="InterPro"/>
</dbReference>
<name>G3BMS7_9BACT</name>
<dbReference type="EMBL" id="GU180083">
    <property type="protein sequence ID" value="ADM95040.1"/>
    <property type="molecule type" value="Genomic_DNA"/>
</dbReference>
<dbReference type="InterPro" id="IPR046893">
    <property type="entry name" value="MSSS"/>
</dbReference>
<keyword evidence="8" id="KW-0175">Coiled coil</keyword>
<comment type="similarity">
    <text evidence="7">Belongs to the DNA mismatch repair MutS family. MutS2 subfamily.</text>
</comment>
<dbReference type="InterPro" id="IPR036187">
    <property type="entry name" value="DNA_mismatch_repair_MutS_sf"/>
</dbReference>
<keyword evidence="4 7" id="KW-0067">ATP-binding</keyword>
<evidence type="ECO:0000256" key="8">
    <source>
        <dbReference type="SAM" id="Coils"/>
    </source>
</evidence>
<dbReference type="GO" id="GO:0005524">
    <property type="term" value="F:ATP binding"/>
    <property type="evidence" value="ECO:0007669"/>
    <property type="project" value="UniProtKB-UniRule"/>
</dbReference>
<proteinExistence type="inferred from homology"/>
<dbReference type="PANTHER" id="PTHR48466:SF2">
    <property type="entry name" value="OS10G0509000 PROTEIN"/>
    <property type="match status" value="1"/>
</dbReference>
<dbReference type="Pfam" id="PF01713">
    <property type="entry name" value="Smr"/>
    <property type="match status" value="1"/>
</dbReference>
<dbReference type="GO" id="GO:0045910">
    <property type="term" value="P:negative regulation of DNA recombination"/>
    <property type="evidence" value="ECO:0007669"/>
    <property type="project" value="InterPro"/>
</dbReference>
<dbReference type="GO" id="GO:0019843">
    <property type="term" value="F:rRNA binding"/>
    <property type="evidence" value="ECO:0007669"/>
    <property type="project" value="UniProtKB-UniRule"/>
</dbReference>
<dbReference type="SMART" id="SM00534">
    <property type="entry name" value="MUTSac"/>
    <property type="match status" value="1"/>
</dbReference>
<keyword evidence="1 7" id="KW-0699">rRNA-binding</keyword>
<dbReference type="SUPFAM" id="SSF160443">
    <property type="entry name" value="SMR domain-like"/>
    <property type="match status" value="1"/>
</dbReference>
<dbReference type="NCBIfam" id="TIGR01069">
    <property type="entry name" value="mutS2"/>
    <property type="match status" value="1"/>
</dbReference>
<dbReference type="Pfam" id="PF00488">
    <property type="entry name" value="MutS_V"/>
    <property type="match status" value="1"/>
</dbReference>
<feature type="coiled-coil region" evidence="8">
    <location>
        <begin position="508"/>
        <end position="634"/>
    </location>
</feature>
<feature type="binding site" evidence="7">
    <location>
        <begin position="338"/>
        <end position="345"/>
    </location>
    <ligand>
        <name>ATP</name>
        <dbReference type="ChEBI" id="CHEBI:30616"/>
    </ligand>
</feature>
<keyword evidence="2 7" id="KW-0547">Nucleotide-binding</keyword>
<sequence length="793" mass="90996">MTIFMNKRLLEILDYFKIKDLLEKELFTFSGKRQLQDLLPSSDFVLVEEWQKETTEMKKIFDELGHLPIIPLEKDITTDIKQAQVQDNILNAQNLVYIARILECCHQVKDFLAKVSAEKFPLITKKAYSLKYLRVLEREIKNCLNEEAEIKDEASPVLKKVRQKIHSTEKKIREVLERIIRNPENRTIIQDDIITIRQGRYVIPVKQQEKGKFQGVIHDKSESGVTVFMEPLIVVNFNNELRELRLQEKKEEYKILQRLTALVGQSTGDILSNYQYLGELDLIAAKAEVSRKMNALEPKLNVDGHIRLWQARHPLLKGKVVPIDMEIGEKYDILIITGPNTGGKTVTLKTVGLLHLMAQSGLHIPVAIDSEVTVFQKIFADIGDEQSMEQNLSTFSSHMKNIISILNAADHNSLILLDELGAGTDPSEGSALAMAILDLFKTKGAKVLSTTHHDSLKAYAYLTERVRNARVEFDEKTLQPIYKLSIGLPGKSCAFSVAQRLGLSEIVLEKAKNYLEKEKIDLENLIKQMENDKAQLIEDLKDIKEEKKNIEKIKEELKEDIRNFEKEKLKIKLEAYQEAERILTTAQNKAKEIINFLKKKKAGTEEFTEEIKNLDDLKKEIKNQAEKYNIFKETGNTFTEGESVFVKSLQKEGIIIDKDDKKQTYMVQVGNLKLKVSVNNMQKLYKNNLPERNETISSQSFINLKGDRINKKANFKSEIDIRHMTACEASIRLEKYLDDAFLLNISPVYIIHGKGRGILRNTVTQLLKKLNYIKSYRYGEVYEGGDGVTIVYF</sequence>
<dbReference type="SMART" id="SM00463">
    <property type="entry name" value="SMR"/>
    <property type="match status" value="1"/>
</dbReference>
<dbReference type="GO" id="GO:0016887">
    <property type="term" value="F:ATP hydrolysis activity"/>
    <property type="evidence" value="ECO:0007669"/>
    <property type="project" value="InterPro"/>
</dbReference>
<evidence type="ECO:0000256" key="3">
    <source>
        <dbReference type="ARBA" id="ARBA00022801"/>
    </source>
</evidence>
<dbReference type="InterPro" id="IPR005747">
    <property type="entry name" value="MutS2"/>
</dbReference>
<dbReference type="GO" id="GO:0004519">
    <property type="term" value="F:endonuclease activity"/>
    <property type="evidence" value="ECO:0007669"/>
    <property type="project" value="UniProtKB-UniRule"/>
</dbReference>
<dbReference type="PIRSF" id="PIRSF005814">
    <property type="entry name" value="MutS_YshD"/>
    <property type="match status" value="1"/>
</dbReference>
<dbReference type="PROSITE" id="PS50828">
    <property type="entry name" value="SMR"/>
    <property type="match status" value="1"/>
</dbReference>
<evidence type="ECO:0000313" key="10">
    <source>
        <dbReference type="EMBL" id="ADM95040.1"/>
    </source>
</evidence>
<dbReference type="EC" id="3.1.-.-" evidence="7"/>
<dbReference type="InterPro" id="IPR007696">
    <property type="entry name" value="DNA_mismatch_repair_MutS_core"/>
</dbReference>
<evidence type="ECO:0000256" key="6">
    <source>
        <dbReference type="ARBA" id="ARBA00023125"/>
    </source>
</evidence>
<dbReference type="HAMAP" id="MF_00092">
    <property type="entry name" value="MutS2"/>
    <property type="match status" value="1"/>
</dbReference>
<dbReference type="InterPro" id="IPR027417">
    <property type="entry name" value="P-loop_NTPase"/>
</dbReference>
<comment type="function">
    <text evidence="7">Endonuclease that is involved in the suppression of homologous recombination and thus may have a key role in the control of bacterial genetic diversity.</text>
</comment>
<evidence type="ECO:0000256" key="7">
    <source>
        <dbReference type="HAMAP-Rule" id="MF_00092"/>
    </source>
</evidence>
<dbReference type="GO" id="GO:0072344">
    <property type="term" value="P:rescue of stalled ribosome"/>
    <property type="evidence" value="ECO:0007669"/>
    <property type="project" value="UniProtKB-UniRule"/>
</dbReference>
<keyword evidence="3 7" id="KW-0378">Hydrolase</keyword>
<gene>
    <name evidence="7" type="primary">mutS2</name>
    <name evidence="7" type="synonym">rqcU</name>
</gene>
<dbReference type="Gene3D" id="3.40.50.300">
    <property type="entry name" value="P-loop containing nucleotide triphosphate hydrolases"/>
    <property type="match status" value="1"/>
</dbReference>
<dbReference type="GO" id="GO:0140664">
    <property type="term" value="F:ATP-dependent DNA damage sensor activity"/>
    <property type="evidence" value="ECO:0007669"/>
    <property type="project" value="InterPro"/>
</dbReference>
<dbReference type="GO" id="GO:0043023">
    <property type="term" value="F:ribosomal large subunit binding"/>
    <property type="evidence" value="ECO:0007669"/>
    <property type="project" value="UniProtKB-UniRule"/>
</dbReference>
<organism evidence="10">
    <name type="scientific">uncultured Atribacterota bacterium</name>
    <dbReference type="NCBI Taxonomy" id="263865"/>
    <lineage>
        <taxon>Bacteria</taxon>
        <taxon>Pseudomonadati</taxon>
        <taxon>Atribacterota</taxon>
        <taxon>environmental samples</taxon>
    </lineage>
</organism>
<dbReference type="SUPFAM" id="SSF48334">
    <property type="entry name" value="DNA repair protein MutS, domain III"/>
    <property type="match status" value="1"/>
</dbReference>
<dbReference type="GO" id="GO:0006298">
    <property type="term" value="P:mismatch repair"/>
    <property type="evidence" value="ECO:0007669"/>
    <property type="project" value="InterPro"/>
</dbReference>